<dbReference type="PANTHER" id="PTHR42945:SF1">
    <property type="entry name" value="HISTIDINE BIOSYNTHESIS BIFUNCTIONAL PROTEIN HIS7"/>
    <property type="match status" value="1"/>
</dbReference>
<dbReference type="Gene3D" id="3.10.20.810">
    <property type="entry name" value="Phosphoribosyl-AMP cyclohydrolase"/>
    <property type="match status" value="1"/>
</dbReference>
<keyword evidence="7" id="KW-0378">Hydrolase</keyword>
<sequence>MNTEAVNLIRFNKSGLVPVVVQQYNTGEVLMFAWMNSEAFQETLKTSYLHYFSRSRGQLWRKGEKSGQEQHLIEFRLDCDGDALLALVDQTGVACHTGRRTCFYTQLSKTCVKEIKQVIKSQEQLYG</sequence>
<dbReference type="UniPathway" id="UPA00031">
    <property type="reaction ID" value="UER00008"/>
</dbReference>
<dbReference type="GO" id="GO:0000105">
    <property type="term" value="P:L-histidine biosynthetic process"/>
    <property type="evidence" value="ECO:0007669"/>
    <property type="project" value="UniProtKB-UniPathway"/>
</dbReference>
<organism evidence="10">
    <name type="scientific">marine metagenome</name>
    <dbReference type="NCBI Taxonomy" id="408172"/>
    <lineage>
        <taxon>unclassified sequences</taxon>
        <taxon>metagenomes</taxon>
        <taxon>ecological metagenomes</taxon>
    </lineage>
</organism>
<keyword evidence="8" id="KW-0368">Histidine biosynthesis</keyword>
<evidence type="ECO:0000313" key="10">
    <source>
        <dbReference type="EMBL" id="SVD94376.1"/>
    </source>
</evidence>
<dbReference type="Pfam" id="PF01502">
    <property type="entry name" value="PRA-CH"/>
    <property type="match status" value="1"/>
</dbReference>
<reference evidence="10" key="1">
    <citation type="submission" date="2018-05" db="EMBL/GenBank/DDBJ databases">
        <authorList>
            <person name="Lanie J.A."/>
            <person name="Ng W.-L."/>
            <person name="Kazmierczak K.M."/>
            <person name="Andrzejewski T.M."/>
            <person name="Davidsen T.M."/>
            <person name="Wayne K.J."/>
            <person name="Tettelin H."/>
            <person name="Glass J.I."/>
            <person name="Rusch D."/>
            <person name="Podicherti R."/>
            <person name="Tsui H.-C.T."/>
            <person name="Winkler M.E."/>
        </authorList>
    </citation>
    <scope>NUCLEOTIDE SEQUENCE</scope>
</reference>
<keyword evidence="6" id="KW-0028">Amino-acid biosynthesis</keyword>
<dbReference type="NCBIfam" id="NF000768">
    <property type="entry name" value="PRK00051.1"/>
    <property type="match status" value="1"/>
</dbReference>
<dbReference type="InterPro" id="IPR038019">
    <property type="entry name" value="PRib_AMP_CycHydrolase_sf"/>
</dbReference>
<evidence type="ECO:0000256" key="8">
    <source>
        <dbReference type="ARBA" id="ARBA00023102"/>
    </source>
</evidence>
<protein>
    <recommendedName>
        <fullName evidence="4">Histidine biosynthesis bifunctional protein HisIE</fullName>
        <ecNumber evidence="3">3.5.4.19</ecNumber>
    </recommendedName>
</protein>
<comment type="pathway">
    <text evidence="2">Amino-acid biosynthesis; L-histidine biosynthesis; L-histidine from 5-phospho-alpha-D-ribose 1-diphosphate: step 3/9.</text>
</comment>
<evidence type="ECO:0000256" key="5">
    <source>
        <dbReference type="ARBA" id="ARBA00022490"/>
    </source>
</evidence>
<name>A0A382ZFS8_9ZZZZ</name>
<accession>A0A382ZFS8</accession>
<dbReference type="HAMAP" id="MF_01021">
    <property type="entry name" value="HisI"/>
    <property type="match status" value="1"/>
</dbReference>
<evidence type="ECO:0000256" key="1">
    <source>
        <dbReference type="ARBA" id="ARBA00000024"/>
    </source>
</evidence>
<dbReference type="SUPFAM" id="SSF141734">
    <property type="entry name" value="HisI-like"/>
    <property type="match status" value="1"/>
</dbReference>
<feature type="domain" description="Phosphoribosyl-AMP cyclohydrolase" evidence="9">
    <location>
        <begin position="31"/>
        <end position="104"/>
    </location>
</feature>
<evidence type="ECO:0000259" key="9">
    <source>
        <dbReference type="Pfam" id="PF01502"/>
    </source>
</evidence>
<dbReference type="AlphaFoldDB" id="A0A382ZFS8"/>
<keyword evidence="5" id="KW-0963">Cytoplasm</keyword>
<proteinExistence type="inferred from homology"/>
<dbReference type="EC" id="3.5.4.19" evidence="3"/>
<evidence type="ECO:0000256" key="7">
    <source>
        <dbReference type="ARBA" id="ARBA00022801"/>
    </source>
</evidence>
<evidence type="ECO:0000256" key="4">
    <source>
        <dbReference type="ARBA" id="ARBA00017720"/>
    </source>
</evidence>
<evidence type="ECO:0000256" key="2">
    <source>
        <dbReference type="ARBA" id="ARBA00005169"/>
    </source>
</evidence>
<dbReference type="EMBL" id="UINC01183565">
    <property type="protein sequence ID" value="SVD94376.1"/>
    <property type="molecule type" value="Genomic_DNA"/>
</dbReference>
<comment type="catalytic activity">
    <reaction evidence="1">
        <text>1-(5-phospho-beta-D-ribosyl)-5'-AMP + H2O = 1-(5-phospho-beta-D-ribosyl)-5-[(5-phospho-beta-D-ribosylamino)methylideneamino]imidazole-4-carboxamide</text>
        <dbReference type="Rhea" id="RHEA:20049"/>
        <dbReference type="ChEBI" id="CHEBI:15377"/>
        <dbReference type="ChEBI" id="CHEBI:58435"/>
        <dbReference type="ChEBI" id="CHEBI:59457"/>
        <dbReference type="EC" id="3.5.4.19"/>
    </reaction>
</comment>
<dbReference type="PANTHER" id="PTHR42945">
    <property type="entry name" value="HISTIDINE BIOSYNTHESIS BIFUNCTIONAL PROTEIN"/>
    <property type="match status" value="1"/>
</dbReference>
<dbReference type="InterPro" id="IPR002496">
    <property type="entry name" value="PRib_AMP_CycHydrolase_dom"/>
</dbReference>
<gene>
    <name evidence="10" type="ORF">METZ01_LOCUS447230</name>
</gene>
<dbReference type="FunFam" id="3.10.20.810:FF:000001">
    <property type="entry name" value="Histidine biosynthesis bifunctional protein HisIE"/>
    <property type="match status" value="1"/>
</dbReference>
<dbReference type="InterPro" id="IPR026660">
    <property type="entry name" value="PRA-CH"/>
</dbReference>
<dbReference type="GO" id="GO:0004635">
    <property type="term" value="F:phosphoribosyl-AMP cyclohydrolase activity"/>
    <property type="evidence" value="ECO:0007669"/>
    <property type="project" value="UniProtKB-EC"/>
</dbReference>
<evidence type="ECO:0000256" key="6">
    <source>
        <dbReference type="ARBA" id="ARBA00022605"/>
    </source>
</evidence>
<evidence type="ECO:0000256" key="3">
    <source>
        <dbReference type="ARBA" id="ARBA00012721"/>
    </source>
</evidence>
<dbReference type="GO" id="GO:0004636">
    <property type="term" value="F:phosphoribosyl-ATP diphosphatase activity"/>
    <property type="evidence" value="ECO:0007669"/>
    <property type="project" value="UniProtKB-ARBA"/>
</dbReference>